<dbReference type="PANTHER" id="PTHR43179:SF7">
    <property type="entry name" value="RHAMNOSYLTRANSFERASE WBBL"/>
    <property type="match status" value="1"/>
</dbReference>
<dbReference type="EMBL" id="CP049055">
    <property type="protein sequence ID" value="QII12620.1"/>
    <property type="molecule type" value="Genomic_DNA"/>
</dbReference>
<dbReference type="Proteomes" id="UP000221734">
    <property type="component" value="Chromosome Kuenenia_stuttgartiensis_MBR1"/>
</dbReference>
<proteinExistence type="predicted"/>
<feature type="transmembrane region" description="Helical" evidence="1">
    <location>
        <begin position="260"/>
        <end position="283"/>
    </location>
</feature>
<keyword evidence="6" id="KW-1185">Reference proteome</keyword>
<dbReference type="GO" id="GO:0016757">
    <property type="term" value="F:glycosyltransferase activity"/>
    <property type="evidence" value="ECO:0007669"/>
    <property type="project" value="UniProtKB-KW"/>
</dbReference>
<evidence type="ECO:0000313" key="7">
    <source>
        <dbReference type="Proteomes" id="UP000501926"/>
    </source>
</evidence>
<dbReference type="CAZy" id="GT2">
    <property type="family name" value="Glycosyltransferase Family 2"/>
</dbReference>
<dbReference type="Gene3D" id="3.90.550.10">
    <property type="entry name" value="Spore Coat Polysaccharide Biosynthesis Protein SpsA, Chain A"/>
    <property type="match status" value="1"/>
</dbReference>
<organism evidence="3">
    <name type="scientific">Kuenenia stuttgartiensis</name>
    <dbReference type="NCBI Taxonomy" id="174633"/>
    <lineage>
        <taxon>Bacteria</taxon>
        <taxon>Pseudomonadati</taxon>
        <taxon>Planctomycetota</taxon>
        <taxon>Candidatus Brocadiia</taxon>
        <taxon>Candidatus Brocadiales</taxon>
        <taxon>Candidatus Brocadiaceae</taxon>
        <taxon>Candidatus Kuenenia</taxon>
    </lineage>
</organism>
<dbReference type="PANTHER" id="PTHR43179">
    <property type="entry name" value="RHAMNOSYLTRANSFERASE WBBL"/>
    <property type="match status" value="1"/>
</dbReference>
<keyword evidence="1" id="KW-0812">Transmembrane</keyword>
<evidence type="ECO:0000313" key="5">
    <source>
        <dbReference type="EMBL" id="SOH02897.1"/>
    </source>
</evidence>
<dbReference type="InterPro" id="IPR001173">
    <property type="entry name" value="Glyco_trans_2-like"/>
</dbReference>
<reference evidence="3" key="1">
    <citation type="journal article" date="2006" name="Nature">
        <title>Deciphering the evolution and metabolism of an anammox bacterium from a community genome.</title>
        <authorList>
            <person name="Strous M."/>
            <person name="Pelletier E."/>
            <person name="Mangenot S."/>
            <person name="Rattei T."/>
            <person name="Lehner A."/>
            <person name="Taylor M.W."/>
            <person name="Horn M."/>
            <person name="Daims H."/>
            <person name="Bartol-Mavel D."/>
            <person name="Wincker P."/>
            <person name="Barbe V."/>
            <person name="Fonknechten N."/>
            <person name="Vallenet D."/>
            <person name="Segurens B."/>
            <person name="Schenowitz-Truong C."/>
            <person name="Medigue C."/>
            <person name="Collingro A."/>
            <person name="Snel B."/>
            <person name="Dutilh B.E."/>
            <person name="OpDenCamp H.J.M."/>
            <person name="vanDerDrift C."/>
            <person name="Cirpus I."/>
            <person name="vanDePas-Schoonen K.T."/>
            <person name="Harhangi H.R."/>
            <person name="vanNiftrik L."/>
            <person name="Schmid M."/>
            <person name="Keltjens J."/>
            <person name="vanDeVossenberg J."/>
            <person name="Kartal B."/>
            <person name="Meier H."/>
            <person name="Frishman D."/>
            <person name="Huynen M.A."/>
            <person name="Mewes H."/>
            <person name="Weissenbach J."/>
            <person name="Jetten M.S.M."/>
            <person name="Wagner M."/>
            <person name="LePaslier D."/>
        </authorList>
    </citation>
    <scope>NUCLEOTIDE SEQUENCE</scope>
</reference>
<dbReference type="InterPro" id="IPR029044">
    <property type="entry name" value="Nucleotide-diphossugar_trans"/>
</dbReference>
<accession>Q1Q4N9</accession>
<dbReference type="OrthoDB" id="9771846at2"/>
<dbReference type="Pfam" id="PF00535">
    <property type="entry name" value="Glycos_transf_2"/>
    <property type="match status" value="1"/>
</dbReference>
<reference evidence="3" key="2">
    <citation type="submission" date="2006-01" db="EMBL/GenBank/DDBJ databases">
        <authorList>
            <person name="Genoscope"/>
        </authorList>
    </citation>
    <scope>NUCLEOTIDE SEQUENCE</scope>
</reference>
<dbReference type="CDD" id="cd04186">
    <property type="entry name" value="GT_2_like_c"/>
    <property type="match status" value="1"/>
</dbReference>
<dbReference type="EMBL" id="CT573071">
    <property type="protein sequence ID" value="CAJ74986.1"/>
    <property type="molecule type" value="Genomic_DNA"/>
</dbReference>
<dbReference type="KEGG" id="kst:KSMBR1_0381"/>
<evidence type="ECO:0000256" key="1">
    <source>
        <dbReference type="SAM" id="Phobius"/>
    </source>
</evidence>
<name>Q1Q4N9_KUEST</name>
<dbReference type="SUPFAM" id="SSF53448">
    <property type="entry name" value="Nucleotide-diphospho-sugar transferases"/>
    <property type="match status" value="1"/>
</dbReference>
<dbReference type="Proteomes" id="UP000501926">
    <property type="component" value="Chromosome"/>
</dbReference>
<sequence>MNDLCIIIVNWNTKDLLLKCIASVYESDTDCSIKICVVDNGSKDDSVVAVRNRYSGVHIIENRENKGFAAAVNQAITAISPKYYVLLNTDAILEKNTLRILHAFMESHNDAGIAGVQLLKLNGMKQNSFDNYPTLASELLNKSFLRWLFPDKYLSKKRVITQPVEIESVIGACIMVRNEAIKKVGTLDERYFFFLEETDWCYRMKNAGWRVWHVPDARVIHLGGESKRKAPWQSQIEYCRSLYLFFKKNYSRDVYVTFRILYVMKILFNLIINSAGNGIVMFLSRKLRYRLTIYCRLFQWHVLLCPDWMGLRSAKPGK</sequence>
<evidence type="ECO:0000259" key="2">
    <source>
        <dbReference type="Pfam" id="PF00535"/>
    </source>
</evidence>
<evidence type="ECO:0000313" key="3">
    <source>
        <dbReference type="EMBL" id="CAJ74986.1"/>
    </source>
</evidence>
<dbReference type="RefSeq" id="WP_099323802.1">
    <property type="nucleotide sequence ID" value="NZ_CP049055.1"/>
</dbReference>
<evidence type="ECO:0000313" key="6">
    <source>
        <dbReference type="Proteomes" id="UP000221734"/>
    </source>
</evidence>
<keyword evidence="1" id="KW-1133">Transmembrane helix</keyword>
<keyword evidence="3" id="KW-0808">Transferase</keyword>
<reference evidence="4 7" key="5">
    <citation type="submission" date="2020-02" db="EMBL/GenBank/DDBJ databases">
        <title>Newly sequenced genome of strain CSTR1 showed variability in Candidatus Kuenenia stuttgartiensis genomes.</title>
        <authorList>
            <person name="Ding C."/>
            <person name="Adrian L."/>
        </authorList>
    </citation>
    <scope>NUCLEOTIDE SEQUENCE [LARGE SCALE GENOMIC DNA]</scope>
    <source>
        <strain evidence="4 7">CSTR1</strain>
    </source>
</reference>
<evidence type="ECO:0000313" key="4">
    <source>
        <dbReference type="EMBL" id="QII12620.1"/>
    </source>
</evidence>
<reference evidence="5" key="3">
    <citation type="submission" date="2017-10" db="EMBL/GenBank/DDBJ databases">
        <authorList>
            <person name="Banno H."/>
            <person name="Chua N.-H."/>
        </authorList>
    </citation>
    <scope>NUCLEOTIDE SEQUENCE [LARGE SCALE GENOMIC DNA]</scope>
    <source>
        <strain evidence="5">Kuenenia_mbr1_ru-nijmegen</strain>
    </source>
</reference>
<dbReference type="AlphaFoldDB" id="Q1Q4N9"/>
<protein>
    <submittedName>
        <fullName evidence="4">Putative glycosyltransferase family 2</fullName>
        <ecNumber evidence="3 4">2.4.1.-</ecNumber>
    </submittedName>
    <submittedName>
        <fullName evidence="3">Similar to glycosyltransferase family 2</fullName>
    </submittedName>
</protein>
<keyword evidence="1" id="KW-0472">Membrane</keyword>
<reference evidence="6" key="4">
    <citation type="submission" date="2017-10" db="EMBL/GenBank/DDBJ databases">
        <authorList>
            <person name="Frank J."/>
        </authorList>
    </citation>
    <scope>NUCLEOTIDE SEQUENCE [LARGE SCALE GENOMIC DNA]</scope>
</reference>
<dbReference type="EMBL" id="LT934425">
    <property type="protein sequence ID" value="SOH02897.1"/>
    <property type="molecule type" value="Genomic_DNA"/>
</dbReference>
<feature type="domain" description="Glycosyltransferase 2-like" evidence="2">
    <location>
        <begin position="5"/>
        <end position="184"/>
    </location>
</feature>
<keyword evidence="3" id="KW-0328">Glycosyltransferase</keyword>
<dbReference type="EC" id="2.4.1.-" evidence="3 4"/>
<gene>
    <name evidence="4" type="ORF">KsCSTR_32410</name>
    <name evidence="5" type="ORF">KSMBR1_0381</name>
    <name evidence="3" type="ORF">kuste4224</name>
</gene>